<keyword evidence="2" id="KW-1185">Reference proteome</keyword>
<accession>A0A6J3Q5T1</accession>
<name>A0A6J3Q5T1_TURTR</name>
<protein>
    <submittedName>
        <fullName evidence="3">Basic proline-rich protein-like</fullName>
    </submittedName>
</protein>
<dbReference type="InParanoid" id="A0A6J3Q5T1"/>
<dbReference type="AlphaFoldDB" id="A0A6J3Q5T1"/>
<proteinExistence type="predicted"/>
<sequence>MKPEDRVDLAEARGWVDAVFVVVSLAASEGQGPTCPGGDCEIGLAAAGTWGLLPCILPLGAAVPPALGPDPRPVGTQATVTARCSLARATPLAPLLQAQHLLARPWTSQPAAVRTPGPHNSGALGTGCSVRGGGPGPWEHHPACWSQSSSTLLPRAGGWALETVLGLHSRDRVSYTLVLTQDPGAGPVPASAQREGPALLPPLGPGLLWAGHTAPHRRPPHAWSWWPHWAGQGWLGRGSPCGPGLQRLLGAAAPPPPGLTPHTWCLPGTVASGHTLAPAPAIPGPSPPQCPKTPWLHPRLLGAPPSSPLFTPDGRPPDPIRDGHRHLTGQHWMVPGL</sequence>
<reference evidence="3" key="1">
    <citation type="submission" date="2025-08" db="UniProtKB">
        <authorList>
            <consortium name="RefSeq"/>
        </authorList>
    </citation>
    <scope>IDENTIFICATION</scope>
    <source>
        <tissue evidence="3">Spleen</tissue>
    </source>
</reference>
<dbReference type="Proteomes" id="UP000245320">
    <property type="component" value="Chromosome 1"/>
</dbReference>
<evidence type="ECO:0000256" key="1">
    <source>
        <dbReference type="SAM" id="MobiDB-lite"/>
    </source>
</evidence>
<evidence type="ECO:0000313" key="3">
    <source>
        <dbReference type="RefSeq" id="XP_033697547.1"/>
    </source>
</evidence>
<dbReference type="RefSeq" id="XP_033697547.1">
    <property type="nucleotide sequence ID" value="XM_033841656.1"/>
</dbReference>
<gene>
    <name evidence="3" type="primary">LOC109552883</name>
</gene>
<evidence type="ECO:0000313" key="2">
    <source>
        <dbReference type="Proteomes" id="UP000245320"/>
    </source>
</evidence>
<organism evidence="2 3">
    <name type="scientific">Tursiops truncatus</name>
    <name type="common">Atlantic bottle-nosed dolphin</name>
    <name type="synonym">Delphinus truncatus</name>
    <dbReference type="NCBI Taxonomy" id="9739"/>
    <lineage>
        <taxon>Eukaryota</taxon>
        <taxon>Metazoa</taxon>
        <taxon>Chordata</taxon>
        <taxon>Craniata</taxon>
        <taxon>Vertebrata</taxon>
        <taxon>Euteleostomi</taxon>
        <taxon>Mammalia</taxon>
        <taxon>Eutheria</taxon>
        <taxon>Laurasiatheria</taxon>
        <taxon>Artiodactyla</taxon>
        <taxon>Whippomorpha</taxon>
        <taxon>Cetacea</taxon>
        <taxon>Odontoceti</taxon>
        <taxon>Delphinidae</taxon>
        <taxon>Tursiops</taxon>
    </lineage>
</organism>
<feature type="region of interest" description="Disordered" evidence="1">
    <location>
        <begin position="110"/>
        <end position="133"/>
    </location>
</feature>